<feature type="compositionally biased region" description="Low complexity" evidence="1">
    <location>
        <begin position="35"/>
        <end position="44"/>
    </location>
</feature>
<evidence type="ECO:0000256" key="1">
    <source>
        <dbReference type="SAM" id="MobiDB-lite"/>
    </source>
</evidence>
<dbReference type="EMBL" id="AP014940">
    <property type="protein sequence ID" value="BAV95625.1"/>
    <property type="molecule type" value="Genomic_DNA"/>
</dbReference>
<dbReference type="KEGG" id="lem:LEN_0138"/>
<accession>A0AAU9AA88</accession>
<feature type="region of interest" description="Disordered" evidence="1">
    <location>
        <begin position="17"/>
        <end position="44"/>
    </location>
</feature>
<organism evidence="2 3">
    <name type="scientific">Lysobacter enzymogenes</name>
    <dbReference type="NCBI Taxonomy" id="69"/>
    <lineage>
        <taxon>Bacteria</taxon>
        <taxon>Pseudomonadati</taxon>
        <taxon>Pseudomonadota</taxon>
        <taxon>Gammaproteobacteria</taxon>
        <taxon>Lysobacterales</taxon>
        <taxon>Lysobacteraceae</taxon>
        <taxon>Lysobacter</taxon>
    </lineage>
</organism>
<gene>
    <name evidence="2" type="ORF">LEN_0138</name>
</gene>
<dbReference type="RefSeq" id="WP_074873131.1">
    <property type="nucleotide sequence ID" value="NZ_AP014940.1"/>
</dbReference>
<proteinExistence type="predicted"/>
<reference evidence="2 3" key="1">
    <citation type="journal article" date="2017" name="DNA Res.">
        <title>Complete genome sequence and expression profile of the commercial lytic enzyme producer Lysobacter enzymogenes M497-1.</title>
        <authorList>
            <person name="Takami H."/>
            <person name="Toyoda A."/>
            <person name="Uchiyama I."/>
            <person name="Itoh T."/>
            <person name="Takaki Y."/>
            <person name="Arai W."/>
            <person name="Nishi S."/>
            <person name="Kawai M."/>
            <person name="Shinya K."/>
            <person name="Ikeda H."/>
        </authorList>
    </citation>
    <scope>NUCLEOTIDE SEQUENCE [LARGE SCALE GENOMIC DNA]</scope>
    <source>
        <strain evidence="2 3">M497-1</strain>
    </source>
</reference>
<dbReference type="Proteomes" id="UP000218824">
    <property type="component" value="Chromosome"/>
</dbReference>
<dbReference type="AlphaFoldDB" id="A0AAU9AA88"/>
<evidence type="ECO:0000313" key="3">
    <source>
        <dbReference type="Proteomes" id="UP000218824"/>
    </source>
</evidence>
<dbReference type="GeneID" id="83062078"/>
<name>A0AAU9AA88_LYSEN</name>
<protein>
    <submittedName>
        <fullName evidence="2">Uncharacterized protein</fullName>
    </submittedName>
</protein>
<evidence type="ECO:0000313" key="2">
    <source>
        <dbReference type="EMBL" id="BAV95625.1"/>
    </source>
</evidence>
<sequence>MNIYKNLMFLHGHFVDPRDADDESPAATPAPPRRPAAYVPASRPAQAAPRADWRRWWLRLWPAQSARVEAGCDGARGCA</sequence>